<reference evidence="3" key="2">
    <citation type="submission" date="2025-08" db="UniProtKB">
        <authorList>
            <consortium name="RefSeq"/>
        </authorList>
    </citation>
    <scope>IDENTIFICATION</scope>
    <source>
        <tissue evidence="3">Leaf</tissue>
    </source>
</reference>
<protein>
    <submittedName>
        <fullName evidence="3">Uncharacterized protein</fullName>
    </submittedName>
</protein>
<reference evidence="2" key="1">
    <citation type="journal article" date="2021" name="Nat. Commun.">
        <title>Genomic analyses provide insights into spinach domestication and the genetic basis of agronomic traits.</title>
        <authorList>
            <person name="Cai X."/>
            <person name="Sun X."/>
            <person name="Xu C."/>
            <person name="Sun H."/>
            <person name="Wang X."/>
            <person name="Ge C."/>
            <person name="Zhang Z."/>
            <person name="Wang Q."/>
            <person name="Fei Z."/>
            <person name="Jiao C."/>
            <person name="Wang Q."/>
        </authorList>
    </citation>
    <scope>NUCLEOTIDE SEQUENCE [LARGE SCALE GENOMIC DNA]</scope>
    <source>
        <strain evidence="2">cv. Varoflay</strain>
    </source>
</reference>
<dbReference type="PANTHER" id="PTHR33264:SF8">
    <property type="entry name" value="EXPRESSED PROTEIN"/>
    <property type="match status" value="1"/>
</dbReference>
<organism evidence="2 3">
    <name type="scientific">Spinacia oleracea</name>
    <name type="common">Spinach</name>
    <dbReference type="NCBI Taxonomy" id="3562"/>
    <lineage>
        <taxon>Eukaryota</taxon>
        <taxon>Viridiplantae</taxon>
        <taxon>Streptophyta</taxon>
        <taxon>Embryophyta</taxon>
        <taxon>Tracheophyta</taxon>
        <taxon>Spermatophyta</taxon>
        <taxon>Magnoliopsida</taxon>
        <taxon>eudicotyledons</taxon>
        <taxon>Gunneridae</taxon>
        <taxon>Pentapetalae</taxon>
        <taxon>Caryophyllales</taxon>
        <taxon>Chenopodiaceae</taxon>
        <taxon>Chenopodioideae</taxon>
        <taxon>Anserineae</taxon>
        <taxon>Spinacia</taxon>
    </lineage>
</organism>
<gene>
    <name evidence="3" type="primary">LOC110787051</name>
</gene>
<dbReference type="GeneID" id="110787051"/>
<feature type="region of interest" description="Disordered" evidence="1">
    <location>
        <begin position="1"/>
        <end position="30"/>
    </location>
</feature>
<dbReference type="PANTHER" id="PTHR33264">
    <property type="entry name" value="EXPRESSED PROTEIN"/>
    <property type="match status" value="1"/>
</dbReference>
<name>A0ABM3QV79_SPIOL</name>
<evidence type="ECO:0000313" key="3">
    <source>
        <dbReference type="RefSeq" id="XP_056687265.1"/>
    </source>
</evidence>
<proteinExistence type="predicted"/>
<evidence type="ECO:0000313" key="2">
    <source>
        <dbReference type="Proteomes" id="UP000813463"/>
    </source>
</evidence>
<keyword evidence="2" id="KW-1185">Reference proteome</keyword>
<dbReference type="RefSeq" id="XP_056687265.1">
    <property type="nucleotide sequence ID" value="XM_056831287.1"/>
</dbReference>
<dbReference type="Proteomes" id="UP000813463">
    <property type="component" value="Chromosome 6"/>
</dbReference>
<sequence>MTGKIVIRSSEMTQTPPSGTLPPPETPVRTRKKSLSNVGEVAGGTAANCVVVSCCCPCVLMEFFILAVYKVPASVCRRVWRKKRQKVLMKKKKRFLEEAKEVGCSSVGEAHNKSYVDELSDVDWKALEMIKVSTDGSAVELDRQMWDQFSNMGFWRSPSQRHNVSDVDQ</sequence>
<evidence type="ECO:0000256" key="1">
    <source>
        <dbReference type="SAM" id="MobiDB-lite"/>
    </source>
</evidence>
<accession>A0ABM3QV79</accession>